<dbReference type="EC" id="3.1.3.2" evidence="2"/>
<sequence length="125" mass="13864">MFAQVMGMNIRRLRAGVLATYLSSNMKNKVGLSGSISADWTSCQKKLYAYSTHARVVANLLGAFGYKRTHVPSFGSAVIVELRRIDTVIPPDTPYFVKIFYKDGPRIEPIQIPGCDCLCPLSTFD</sequence>
<dbReference type="PANTHER" id="PTHR11567">
    <property type="entry name" value="ACID PHOSPHATASE-RELATED"/>
    <property type="match status" value="1"/>
</dbReference>
<dbReference type="PANTHER" id="PTHR11567:SF211">
    <property type="entry name" value="PROSTATIC ACID PHOSPHATASE"/>
    <property type="match status" value="1"/>
</dbReference>
<evidence type="ECO:0000256" key="5">
    <source>
        <dbReference type="ARBA" id="ARBA00023157"/>
    </source>
</evidence>
<evidence type="ECO:0000256" key="2">
    <source>
        <dbReference type="ARBA" id="ARBA00012646"/>
    </source>
</evidence>
<evidence type="ECO:0000313" key="8">
    <source>
        <dbReference type="Proteomes" id="UP000678499"/>
    </source>
</evidence>
<dbReference type="InterPro" id="IPR050645">
    <property type="entry name" value="Histidine_acid_phosphatase"/>
</dbReference>
<dbReference type="Gene3D" id="3.40.50.1240">
    <property type="entry name" value="Phosphoglycerate mutase-like"/>
    <property type="match status" value="1"/>
</dbReference>
<evidence type="ECO:0000256" key="6">
    <source>
        <dbReference type="ARBA" id="ARBA00023180"/>
    </source>
</evidence>
<organism evidence="7">
    <name type="scientific">Notodromas monacha</name>
    <dbReference type="NCBI Taxonomy" id="399045"/>
    <lineage>
        <taxon>Eukaryota</taxon>
        <taxon>Metazoa</taxon>
        <taxon>Ecdysozoa</taxon>
        <taxon>Arthropoda</taxon>
        <taxon>Crustacea</taxon>
        <taxon>Oligostraca</taxon>
        <taxon>Ostracoda</taxon>
        <taxon>Podocopa</taxon>
        <taxon>Podocopida</taxon>
        <taxon>Cypridocopina</taxon>
        <taxon>Cypridoidea</taxon>
        <taxon>Cyprididae</taxon>
        <taxon>Notodromas</taxon>
    </lineage>
</organism>
<keyword evidence="3" id="KW-0732">Signal</keyword>
<keyword evidence="8" id="KW-1185">Reference proteome</keyword>
<dbReference type="EMBL" id="CAJPEX010020227">
    <property type="protein sequence ID" value="CAG0925854.1"/>
    <property type="molecule type" value="Genomic_DNA"/>
</dbReference>
<dbReference type="EMBL" id="OA902264">
    <property type="protein sequence ID" value="CAD7285702.1"/>
    <property type="molecule type" value="Genomic_DNA"/>
</dbReference>
<dbReference type="InterPro" id="IPR029033">
    <property type="entry name" value="His_PPase_superfam"/>
</dbReference>
<proteinExistence type="predicted"/>
<dbReference type="SUPFAM" id="SSF53254">
    <property type="entry name" value="Phosphoglycerate mutase-like"/>
    <property type="match status" value="1"/>
</dbReference>
<dbReference type="GO" id="GO:0003993">
    <property type="term" value="F:acid phosphatase activity"/>
    <property type="evidence" value="ECO:0007669"/>
    <property type="project" value="UniProtKB-EC"/>
</dbReference>
<gene>
    <name evidence="7" type="ORF">NMOB1V02_LOCUS13304</name>
</gene>
<name>A0A7R9C2R8_9CRUS</name>
<keyword evidence="5" id="KW-1015">Disulfide bond</keyword>
<accession>A0A7R9C2R8</accession>
<keyword evidence="6" id="KW-0325">Glycoprotein</keyword>
<evidence type="ECO:0000256" key="3">
    <source>
        <dbReference type="ARBA" id="ARBA00022729"/>
    </source>
</evidence>
<comment type="catalytic activity">
    <reaction evidence="1">
        <text>a phosphate monoester + H2O = an alcohol + phosphate</text>
        <dbReference type="Rhea" id="RHEA:15017"/>
        <dbReference type="ChEBI" id="CHEBI:15377"/>
        <dbReference type="ChEBI" id="CHEBI:30879"/>
        <dbReference type="ChEBI" id="CHEBI:43474"/>
        <dbReference type="ChEBI" id="CHEBI:67140"/>
        <dbReference type="EC" id="3.1.3.2"/>
    </reaction>
</comment>
<dbReference type="Proteomes" id="UP000678499">
    <property type="component" value="Unassembled WGS sequence"/>
</dbReference>
<evidence type="ECO:0000256" key="1">
    <source>
        <dbReference type="ARBA" id="ARBA00000032"/>
    </source>
</evidence>
<feature type="non-terminal residue" evidence="7">
    <location>
        <position position="1"/>
    </location>
</feature>
<evidence type="ECO:0000313" key="7">
    <source>
        <dbReference type="EMBL" id="CAD7285702.1"/>
    </source>
</evidence>
<evidence type="ECO:0000256" key="4">
    <source>
        <dbReference type="ARBA" id="ARBA00022801"/>
    </source>
</evidence>
<dbReference type="OrthoDB" id="10257284at2759"/>
<keyword evidence="4" id="KW-0378">Hydrolase</keyword>
<dbReference type="AlphaFoldDB" id="A0A7R9C2R8"/>
<reference evidence="7" key="1">
    <citation type="submission" date="2020-11" db="EMBL/GenBank/DDBJ databases">
        <authorList>
            <person name="Tran Van P."/>
        </authorList>
    </citation>
    <scope>NUCLEOTIDE SEQUENCE</scope>
</reference>
<protein>
    <recommendedName>
        <fullName evidence="2">acid phosphatase</fullName>
        <ecNumber evidence="2">3.1.3.2</ecNumber>
    </recommendedName>
</protein>